<accession>A0A3M7M1J2</accession>
<dbReference type="AlphaFoldDB" id="A0A3M7M1J2"/>
<feature type="domain" description="PD-(D/E)XK nuclease-like" evidence="2">
    <location>
        <begin position="24"/>
        <end position="185"/>
    </location>
</feature>
<name>A0A3M7M1J2_9PLEO</name>
<proteinExistence type="predicted"/>
<dbReference type="EMBL" id="KE747815">
    <property type="protein sequence ID" value="RMZ68309.1"/>
    <property type="molecule type" value="Genomic_DNA"/>
</dbReference>
<protein>
    <recommendedName>
        <fullName evidence="2">PD-(D/E)XK nuclease-like domain-containing protein</fullName>
    </recommendedName>
</protein>
<dbReference type="InterPro" id="IPR046797">
    <property type="entry name" value="PDDEXK_12"/>
</dbReference>
<evidence type="ECO:0000256" key="1">
    <source>
        <dbReference type="SAM" id="MobiDB-lite"/>
    </source>
</evidence>
<reference evidence="3 4" key="1">
    <citation type="journal article" date="2014" name="PLoS ONE">
        <title>De novo Genome Assembly of the Fungal Plant Pathogen Pyrenophora semeniperda.</title>
        <authorList>
            <person name="Soliai M.M."/>
            <person name="Meyer S.E."/>
            <person name="Udall J.A."/>
            <person name="Elzinga D.E."/>
            <person name="Hermansen R.A."/>
            <person name="Bodily P.M."/>
            <person name="Hart A.A."/>
            <person name="Coleman C.E."/>
        </authorList>
    </citation>
    <scope>NUCLEOTIDE SEQUENCE [LARGE SCALE GENOMIC DNA]</scope>
    <source>
        <strain evidence="3 4">CCB06</strain>
        <tissue evidence="3">Mycelium</tissue>
    </source>
</reference>
<organism evidence="3 4">
    <name type="scientific">Pyrenophora seminiperda CCB06</name>
    <dbReference type="NCBI Taxonomy" id="1302712"/>
    <lineage>
        <taxon>Eukaryota</taxon>
        <taxon>Fungi</taxon>
        <taxon>Dikarya</taxon>
        <taxon>Ascomycota</taxon>
        <taxon>Pezizomycotina</taxon>
        <taxon>Dothideomycetes</taxon>
        <taxon>Pleosporomycetidae</taxon>
        <taxon>Pleosporales</taxon>
        <taxon>Pleosporineae</taxon>
        <taxon>Pleosporaceae</taxon>
        <taxon>Pyrenophora</taxon>
    </lineage>
</organism>
<dbReference type="OrthoDB" id="4161186at2759"/>
<sequence length="202" mass="22576">MAANNHNNPASTSHENEYPGTLKTMEKKRVQLGVWIAAQVARIEALIQEIAVLKANEHGAKREARSEVSGRGRRKVRGNGGNVSQSELQMQHPTPTPTVDDVRPNPTDLLSQIVFPLLDIQSESWSLFFARASVSTSALSLGAKPTSHIQIFHSITLGNTANITQTYRLIKSLKVLRAWIDRDFRKWWDRILGVDRVESVTD</sequence>
<evidence type="ECO:0000313" key="3">
    <source>
        <dbReference type="EMBL" id="RMZ68309.1"/>
    </source>
</evidence>
<evidence type="ECO:0000313" key="4">
    <source>
        <dbReference type="Proteomes" id="UP000265663"/>
    </source>
</evidence>
<feature type="compositionally biased region" description="Basic and acidic residues" evidence="1">
    <location>
        <begin position="58"/>
        <end position="70"/>
    </location>
</feature>
<evidence type="ECO:0000259" key="2">
    <source>
        <dbReference type="Pfam" id="PF20516"/>
    </source>
</evidence>
<dbReference type="Pfam" id="PF20516">
    <property type="entry name" value="PDDEXK_12"/>
    <property type="match status" value="1"/>
</dbReference>
<feature type="region of interest" description="Disordered" evidence="1">
    <location>
        <begin position="58"/>
        <end position="103"/>
    </location>
</feature>
<gene>
    <name evidence="3" type="ORF">GMOD_00009914</name>
</gene>
<dbReference type="Proteomes" id="UP000265663">
    <property type="component" value="Unassembled WGS sequence"/>
</dbReference>
<keyword evidence="4" id="KW-1185">Reference proteome</keyword>